<sequence length="73" mass="8793">MPLEIILWQNLHSCLLNEMTYQKRCRFQYSTDGPLCFKHISQAVYNLYQKKLHFYEAVYIYLLIFPKSPEVSS</sequence>
<evidence type="ECO:0000313" key="2">
    <source>
        <dbReference type="Proteomes" id="UP000694892"/>
    </source>
</evidence>
<organism evidence="1 2">
    <name type="scientific">Xenopus laevis</name>
    <name type="common">African clawed frog</name>
    <dbReference type="NCBI Taxonomy" id="8355"/>
    <lineage>
        <taxon>Eukaryota</taxon>
        <taxon>Metazoa</taxon>
        <taxon>Chordata</taxon>
        <taxon>Craniata</taxon>
        <taxon>Vertebrata</taxon>
        <taxon>Euteleostomi</taxon>
        <taxon>Amphibia</taxon>
        <taxon>Batrachia</taxon>
        <taxon>Anura</taxon>
        <taxon>Pipoidea</taxon>
        <taxon>Pipidae</taxon>
        <taxon>Xenopodinae</taxon>
        <taxon>Xenopus</taxon>
        <taxon>Xenopus</taxon>
    </lineage>
</organism>
<reference evidence="2" key="1">
    <citation type="journal article" date="2016" name="Nature">
        <title>Genome evolution in the allotetraploid frog Xenopus laevis.</title>
        <authorList>
            <person name="Session A.M."/>
            <person name="Uno Y."/>
            <person name="Kwon T."/>
            <person name="Chapman J.A."/>
            <person name="Toyoda A."/>
            <person name="Takahashi S."/>
            <person name="Fukui A."/>
            <person name="Hikosaka A."/>
            <person name="Suzuki A."/>
            <person name="Kondo M."/>
            <person name="van Heeringen S.J."/>
            <person name="Quigley I."/>
            <person name="Heinz S."/>
            <person name="Ogino H."/>
            <person name="Ochi H."/>
            <person name="Hellsten U."/>
            <person name="Lyons J.B."/>
            <person name="Simakov O."/>
            <person name="Putnam N."/>
            <person name="Stites J."/>
            <person name="Kuroki Y."/>
            <person name="Tanaka T."/>
            <person name="Michiue T."/>
            <person name="Watanabe M."/>
            <person name="Bogdanovic O."/>
            <person name="Lister R."/>
            <person name="Georgiou G."/>
            <person name="Paranjpe S.S."/>
            <person name="van Kruijsbergen I."/>
            <person name="Shu S."/>
            <person name="Carlson J."/>
            <person name="Kinoshita T."/>
            <person name="Ohta Y."/>
            <person name="Mawaribuchi S."/>
            <person name="Jenkins J."/>
            <person name="Grimwood J."/>
            <person name="Schmutz J."/>
            <person name="Mitros T."/>
            <person name="Mozaffari S.V."/>
            <person name="Suzuki Y."/>
            <person name="Haramoto Y."/>
            <person name="Yamamoto T.S."/>
            <person name="Takagi C."/>
            <person name="Heald R."/>
            <person name="Miller K."/>
            <person name="Haudenschild C."/>
            <person name="Kitzman J."/>
            <person name="Nakayama T."/>
            <person name="Izutsu Y."/>
            <person name="Robert J."/>
            <person name="Fortriede J."/>
            <person name="Burns K."/>
            <person name="Lotay V."/>
            <person name="Karimi K."/>
            <person name="Yasuoka Y."/>
            <person name="Dichmann D.S."/>
            <person name="Flajnik M.F."/>
            <person name="Houston D.W."/>
            <person name="Shendure J."/>
            <person name="DuPasquier L."/>
            <person name="Vize P.D."/>
            <person name="Zorn A.M."/>
            <person name="Ito M."/>
            <person name="Marcotte E.M."/>
            <person name="Wallingford J.B."/>
            <person name="Ito Y."/>
            <person name="Asashima M."/>
            <person name="Ueno N."/>
            <person name="Matsuda Y."/>
            <person name="Veenstra G.J."/>
            <person name="Fujiyama A."/>
            <person name="Harland R.M."/>
            <person name="Taira M."/>
            <person name="Rokhsar D.S."/>
        </authorList>
    </citation>
    <scope>NUCLEOTIDE SEQUENCE [LARGE SCALE GENOMIC DNA]</scope>
    <source>
        <strain evidence="2">J</strain>
    </source>
</reference>
<proteinExistence type="predicted"/>
<dbReference type="AlphaFoldDB" id="A0A974HYG9"/>
<dbReference type="Proteomes" id="UP000694892">
    <property type="component" value="Chromosome 2L"/>
</dbReference>
<gene>
    <name evidence="1" type="ORF">XELAEV_18012801mg</name>
</gene>
<dbReference type="EMBL" id="CM004468">
    <property type="protein sequence ID" value="OCT95117.1"/>
    <property type="molecule type" value="Genomic_DNA"/>
</dbReference>
<name>A0A974HYG9_XENLA</name>
<accession>A0A974HYG9</accession>
<protein>
    <submittedName>
        <fullName evidence="1">Uncharacterized protein</fullName>
    </submittedName>
</protein>
<evidence type="ECO:0000313" key="1">
    <source>
        <dbReference type="EMBL" id="OCT95117.1"/>
    </source>
</evidence>